<evidence type="ECO:0000313" key="1">
    <source>
        <dbReference type="EMBL" id="ORY60196.1"/>
    </source>
</evidence>
<reference evidence="1 2" key="1">
    <citation type="submission" date="2016-07" db="EMBL/GenBank/DDBJ databases">
        <title>Pervasive Adenine N6-methylation of Active Genes in Fungi.</title>
        <authorList>
            <consortium name="DOE Joint Genome Institute"/>
            <person name="Mondo S.J."/>
            <person name="Dannebaum R.O."/>
            <person name="Kuo R.C."/>
            <person name="Labutti K."/>
            <person name="Haridas S."/>
            <person name="Kuo A."/>
            <person name="Salamov A."/>
            <person name="Ahrendt S.R."/>
            <person name="Lipzen A."/>
            <person name="Sullivan W."/>
            <person name="Andreopoulos W.B."/>
            <person name="Clum A."/>
            <person name="Lindquist E."/>
            <person name="Daum C."/>
            <person name="Ramamoorthy G.K."/>
            <person name="Gryganskyi A."/>
            <person name="Culley D."/>
            <person name="Magnuson J.K."/>
            <person name="James T.Y."/>
            <person name="O'Malley M.A."/>
            <person name="Stajich J.E."/>
            <person name="Spatafora J.W."/>
            <person name="Visel A."/>
            <person name="Grigoriev I.V."/>
        </authorList>
    </citation>
    <scope>NUCLEOTIDE SEQUENCE [LARGE SCALE GENOMIC DNA]</scope>
    <source>
        <strain evidence="1 2">CBS 129021</strain>
    </source>
</reference>
<proteinExistence type="predicted"/>
<protein>
    <submittedName>
        <fullName evidence="1">Uncharacterized protein</fullName>
    </submittedName>
</protein>
<dbReference type="EMBL" id="MCFJ01000012">
    <property type="protein sequence ID" value="ORY60196.1"/>
    <property type="molecule type" value="Genomic_DNA"/>
</dbReference>
<dbReference type="RefSeq" id="XP_040712630.1">
    <property type="nucleotide sequence ID" value="XM_040865474.1"/>
</dbReference>
<dbReference type="InParanoid" id="A0A1Y2DM36"/>
<sequence length="180" mass="19916">MKICHFQSTSGDEAEEATMIIAIDWPTERPWTVLAVRDHAFIMMQHGGDLPKNDFGVCQLEMFNEGVVQKPKQSNHPIHQQGGIMSPRPELNSTLLGLHWDECTPRPAVRGKRNEIHRSSGPTGLLMLGLIAVIAVEADLVHEHVEESEARSYGSSGNLVRAGRQMMTAVPELLTITSSR</sequence>
<dbReference type="GeneID" id="63781686"/>
<gene>
    <name evidence="1" type="ORF">BCR38DRAFT_55914</name>
</gene>
<dbReference type="Proteomes" id="UP000193689">
    <property type="component" value="Unassembled WGS sequence"/>
</dbReference>
<evidence type="ECO:0000313" key="2">
    <source>
        <dbReference type="Proteomes" id="UP000193689"/>
    </source>
</evidence>
<keyword evidence="2" id="KW-1185">Reference proteome</keyword>
<organism evidence="1 2">
    <name type="scientific">Pseudomassariella vexata</name>
    <dbReference type="NCBI Taxonomy" id="1141098"/>
    <lineage>
        <taxon>Eukaryota</taxon>
        <taxon>Fungi</taxon>
        <taxon>Dikarya</taxon>
        <taxon>Ascomycota</taxon>
        <taxon>Pezizomycotina</taxon>
        <taxon>Sordariomycetes</taxon>
        <taxon>Xylariomycetidae</taxon>
        <taxon>Amphisphaeriales</taxon>
        <taxon>Pseudomassariaceae</taxon>
        <taxon>Pseudomassariella</taxon>
    </lineage>
</organism>
<accession>A0A1Y2DM36</accession>
<name>A0A1Y2DM36_9PEZI</name>
<dbReference type="AlphaFoldDB" id="A0A1Y2DM36"/>
<comment type="caution">
    <text evidence="1">The sequence shown here is derived from an EMBL/GenBank/DDBJ whole genome shotgun (WGS) entry which is preliminary data.</text>
</comment>